<dbReference type="OrthoDB" id="2472181at2"/>
<reference evidence="2 3" key="1">
    <citation type="journal article" date="2014" name="BMC Genomics">
        <title>Complete genome sequence of producer of the glycopeptide antibiotic Aculeximycin Kutzneria albida DSM 43870T, a representative of minor genus of Pseudonocardiaceae.</title>
        <authorList>
            <person name="Rebets Y."/>
            <person name="Tokovenko B."/>
            <person name="Lushchyk I."/>
            <person name="Ruckert C."/>
            <person name="Zaburannyi N."/>
            <person name="Bechthold A."/>
            <person name="Kalinowski J."/>
            <person name="Luzhetskyy A."/>
        </authorList>
    </citation>
    <scope>NUCLEOTIDE SEQUENCE [LARGE SCALE GENOMIC DNA]</scope>
    <source>
        <strain evidence="2">DSM 43870</strain>
    </source>
</reference>
<gene>
    <name evidence="2" type="ORF">KALB_5686</name>
</gene>
<dbReference type="SUPFAM" id="SSF56801">
    <property type="entry name" value="Acetyl-CoA synthetase-like"/>
    <property type="match status" value="1"/>
</dbReference>
<keyword evidence="3" id="KW-1185">Reference proteome</keyword>
<dbReference type="GO" id="GO:0043041">
    <property type="term" value="P:amino acid activation for nonribosomal peptide biosynthetic process"/>
    <property type="evidence" value="ECO:0007669"/>
    <property type="project" value="TreeGrafter"/>
</dbReference>
<dbReference type="GO" id="GO:0031177">
    <property type="term" value="F:phosphopantetheine binding"/>
    <property type="evidence" value="ECO:0007669"/>
    <property type="project" value="TreeGrafter"/>
</dbReference>
<dbReference type="Gene3D" id="3.40.50.12780">
    <property type="entry name" value="N-terminal domain of ligase-like"/>
    <property type="match status" value="1"/>
</dbReference>
<dbReference type="InterPro" id="IPR042099">
    <property type="entry name" value="ANL_N_sf"/>
</dbReference>
<evidence type="ECO:0000259" key="1">
    <source>
        <dbReference type="Pfam" id="PF00501"/>
    </source>
</evidence>
<dbReference type="PATRIC" id="fig|1449976.3.peg.5710"/>
<dbReference type="HOGENOM" id="CLU_000022_2_12_11"/>
<dbReference type="Proteomes" id="UP000019225">
    <property type="component" value="Chromosome"/>
</dbReference>
<accession>W5WDW8</accession>
<dbReference type="KEGG" id="kal:KALB_5686"/>
<dbReference type="CDD" id="cd05930">
    <property type="entry name" value="A_NRPS"/>
    <property type="match status" value="1"/>
</dbReference>
<dbReference type="EMBL" id="CP007155">
    <property type="protein sequence ID" value="AHH99047.1"/>
    <property type="molecule type" value="Genomic_DNA"/>
</dbReference>
<dbReference type="AlphaFoldDB" id="W5WDW8"/>
<name>W5WDW8_9PSEU</name>
<feature type="domain" description="AMP-dependent synthetase/ligase" evidence="1">
    <location>
        <begin position="31"/>
        <end position="380"/>
    </location>
</feature>
<protein>
    <recommendedName>
        <fullName evidence="1">AMP-dependent synthetase/ligase domain-containing protein</fullName>
    </recommendedName>
</protein>
<dbReference type="GO" id="GO:0044550">
    <property type="term" value="P:secondary metabolite biosynthetic process"/>
    <property type="evidence" value="ECO:0007669"/>
    <property type="project" value="TreeGrafter"/>
</dbReference>
<dbReference type="InterPro" id="IPR000873">
    <property type="entry name" value="AMP-dep_synth/lig_dom"/>
</dbReference>
<sequence length="534" mass="57369">MVGQQAGEFFGATLIGETRTLLAPSVVHLIQWYARTTPDAPALHCGDTVTTYRQLWARSTAVAQLLRELDVQPGEVIGVVAHRNAETVAAMVAVMALRATYLPVDPSNPVERVRVILEQAKPRVVLWDGTGDPGCTLGFPSVDTSQAPDLPEGADPGWPLPHQVPGLDDVAYIVFTSGTAGVPKGVMVEHRSLVNYIGWAESLALPGAGGAACPVFGSLGFDLALTTLWVPLGHGRAIVMIDRSWDYAALFAERPTPYDFVKATPSHVRLFERMLRPSYQSVIKTLMIGGEPLEPAMLATMADRLNGVQVVNHYGPTEATIGCCAHKFLVSQLPRTPTVPIGRPAWNTAAYVVDEGGNPVKRGEPGELIISGFGIARGYLNGDGGRFLHAAEFGGKAYQTGDIVEVLPEGVLLHLGRRDSQLKINGYRFELAELCDYALALPQVVDAAFDIIRGGTLDVVEAFVVFDEHAPAAPPSELEMRSRLASFLPTELVPKRVHAVPEIKVDANGKRDLRATRALLDAFGASSQSAGERP</sequence>
<dbReference type="InterPro" id="IPR010071">
    <property type="entry name" value="AA_adenyl_dom"/>
</dbReference>
<dbReference type="eggNOG" id="COG1020">
    <property type="taxonomic scope" value="Bacteria"/>
</dbReference>
<dbReference type="PANTHER" id="PTHR45527">
    <property type="entry name" value="NONRIBOSOMAL PEPTIDE SYNTHETASE"/>
    <property type="match status" value="1"/>
</dbReference>
<evidence type="ECO:0000313" key="3">
    <source>
        <dbReference type="Proteomes" id="UP000019225"/>
    </source>
</evidence>
<dbReference type="GO" id="GO:0005737">
    <property type="term" value="C:cytoplasm"/>
    <property type="evidence" value="ECO:0007669"/>
    <property type="project" value="TreeGrafter"/>
</dbReference>
<organism evidence="2 3">
    <name type="scientific">Kutzneria albida DSM 43870</name>
    <dbReference type="NCBI Taxonomy" id="1449976"/>
    <lineage>
        <taxon>Bacteria</taxon>
        <taxon>Bacillati</taxon>
        <taxon>Actinomycetota</taxon>
        <taxon>Actinomycetes</taxon>
        <taxon>Pseudonocardiales</taxon>
        <taxon>Pseudonocardiaceae</taxon>
        <taxon>Kutzneria</taxon>
    </lineage>
</organism>
<dbReference type="Pfam" id="PF00501">
    <property type="entry name" value="AMP-binding"/>
    <property type="match status" value="1"/>
</dbReference>
<dbReference type="STRING" id="1449976.KALB_5686"/>
<dbReference type="NCBIfam" id="TIGR01733">
    <property type="entry name" value="AA-adenyl-dom"/>
    <property type="match status" value="1"/>
</dbReference>
<dbReference type="Gene3D" id="3.30.300.30">
    <property type="match status" value="1"/>
</dbReference>
<dbReference type="RefSeq" id="WP_025358985.1">
    <property type="nucleotide sequence ID" value="NZ_CP007155.1"/>
</dbReference>
<dbReference type="PANTHER" id="PTHR45527:SF1">
    <property type="entry name" value="FATTY ACID SYNTHASE"/>
    <property type="match status" value="1"/>
</dbReference>
<proteinExistence type="predicted"/>
<dbReference type="InterPro" id="IPR045851">
    <property type="entry name" value="AMP-bd_C_sf"/>
</dbReference>
<evidence type="ECO:0000313" key="2">
    <source>
        <dbReference type="EMBL" id="AHH99047.1"/>
    </source>
</evidence>